<feature type="region of interest" description="Disordered" evidence="1">
    <location>
        <begin position="53"/>
        <end position="83"/>
    </location>
</feature>
<reference evidence="2" key="1">
    <citation type="submission" date="2024-01" db="EMBL/GenBank/DDBJ databases">
        <title>Sequencing the genomes of a sandfly, Sergentomyia squamirostris, and its two endosymbionts.</title>
        <authorList>
            <person name="Itokawa K."/>
            <person name="Sanjoba C."/>
        </authorList>
    </citation>
    <scope>NUCLEOTIDE SEQUENCE</scope>
    <source>
        <strain evidence="2">RiSSQ</strain>
    </source>
</reference>
<sequence length="83" mass="9629">MYQEVLDRCVIEFGMDANSVRKLVDKRHPDVMKVWNKIASEELQNLIPEINSGKHQVSGQHAEKALNDFSNEHDRQINRNPES</sequence>
<dbReference type="EMBL" id="AP029170">
    <property type="protein sequence ID" value="BFD45607.1"/>
    <property type="molecule type" value="Genomic_DNA"/>
</dbReference>
<evidence type="ECO:0000256" key="1">
    <source>
        <dbReference type="SAM" id="MobiDB-lite"/>
    </source>
</evidence>
<gene>
    <name evidence="2" type="ORF">DMENIID0002_02530</name>
</gene>
<proteinExistence type="predicted"/>
<accession>A0AAT9G715</accession>
<evidence type="ECO:0000313" key="2">
    <source>
        <dbReference type="EMBL" id="BFD45607.1"/>
    </source>
</evidence>
<protein>
    <submittedName>
        <fullName evidence="2">Uncharacterized protein</fullName>
    </submittedName>
</protein>
<feature type="compositionally biased region" description="Basic and acidic residues" evidence="1">
    <location>
        <begin position="61"/>
        <end position="83"/>
    </location>
</feature>
<name>A0AAT9G715_9RICK</name>
<organism evidence="2">
    <name type="scientific">Candidatus Tisiphia endosymbiont of Sergentomyia squamirostris</name>
    <dbReference type="NCBI Taxonomy" id="3113639"/>
    <lineage>
        <taxon>Bacteria</taxon>
        <taxon>Pseudomonadati</taxon>
        <taxon>Pseudomonadota</taxon>
        <taxon>Alphaproteobacteria</taxon>
        <taxon>Rickettsiales</taxon>
        <taxon>Rickettsiaceae</taxon>
        <taxon>Rickettsieae</taxon>
        <taxon>Candidatus Tisiphia</taxon>
    </lineage>
</organism>
<dbReference type="AlphaFoldDB" id="A0AAT9G715"/>